<dbReference type="EMBL" id="JBANRG010000029">
    <property type="protein sequence ID" value="KAK7452218.1"/>
    <property type="molecule type" value="Genomic_DNA"/>
</dbReference>
<dbReference type="Proteomes" id="UP001498398">
    <property type="component" value="Unassembled WGS sequence"/>
</dbReference>
<gene>
    <name evidence="1" type="ORF">VKT23_012323</name>
</gene>
<sequence length="89" mass="9796">MSTPSSTTSSYFQGAYSNSLTNVEINEVQGNQDLIRIQNAQTVTFNNVTIHRLVIVEQMPAGGAERRGVWACIKKGCAWLMRVIAGCVY</sequence>
<comment type="caution">
    <text evidence="1">The sequence shown here is derived from an EMBL/GenBank/DDBJ whole genome shotgun (WGS) entry which is preliminary data.</text>
</comment>
<protein>
    <submittedName>
        <fullName evidence="1">Uncharacterized protein</fullName>
    </submittedName>
</protein>
<proteinExistence type="predicted"/>
<reference evidence="1 2" key="1">
    <citation type="submission" date="2024-01" db="EMBL/GenBank/DDBJ databases">
        <title>A draft genome for the cacao thread blight pathogen Marasmiellus scandens.</title>
        <authorList>
            <person name="Baruah I.K."/>
            <person name="Leung J."/>
            <person name="Bukari Y."/>
            <person name="Amoako-Attah I."/>
            <person name="Meinhardt L.W."/>
            <person name="Bailey B.A."/>
            <person name="Cohen S.P."/>
        </authorList>
    </citation>
    <scope>NUCLEOTIDE SEQUENCE [LARGE SCALE GENOMIC DNA]</scope>
    <source>
        <strain evidence="1 2">GH-19</strain>
    </source>
</reference>
<evidence type="ECO:0000313" key="2">
    <source>
        <dbReference type="Proteomes" id="UP001498398"/>
    </source>
</evidence>
<name>A0ABR1J6L7_9AGAR</name>
<evidence type="ECO:0000313" key="1">
    <source>
        <dbReference type="EMBL" id="KAK7452218.1"/>
    </source>
</evidence>
<organism evidence="1 2">
    <name type="scientific">Marasmiellus scandens</name>
    <dbReference type="NCBI Taxonomy" id="2682957"/>
    <lineage>
        <taxon>Eukaryota</taxon>
        <taxon>Fungi</taxon>
        <taxon>Dikarya</taxon>
        <taxon>Basidiomycota</taxon>
        <taxon>Agaricomycotina</taxon>
        <taxon>Agaricomycetes</taxon>
        <taxon>Agaricomycetidae</taxon>
        <taxon>Agaricales</taxon>
        <taxon>Marasmiineae</taxon>
        <taxon>Omphalotaceae</taxon>
        <taxon>Marasmiellus</taxon>
    </lineage>
</organism>
<keyword evidence="2" id="KW-1185">Reference proteome</keyword>
<accession>A0ABR1J6L7</accession>